<dbReference type="InterPro" id="IPR029044">
    <property type="entry name" value="Nucleotide-diphossugar_trans"/>
</dbReference>
<evidence type="ECO:0000313" key="3">
    <source>
        <dbReference type="Proteomes" id="UP000594923"/>
    </source>
</evidence>
<dbReference type="Gene3D" id="3.90.550.20">
    <property type="match status" value="1"/>
</dbReference>
<dbReference type="InterPro" id="IPR007577">
    <property type="entry name" value="GlycoTrfase_DXD_sugar-bd_CS"/>
</dbReference>
<gene>
    <name evidence="2" type="ORF">IMF22_10160</name>
</gene>
<reference evidence="2 3" key="1">
    <citation type="submission" date="2020-10" db="EMBL/GenBank/DDBJ databases">
        <title>High quality whole genome sequence of Pseudomonas poae PMA22.</title>
        <authorList>
            <person name="Hernandez J.G."/>
            <person name="Rodriguez P."/>
            <person name="Cuevas C."/>
            <person name="de la Calle F."/>
            <person name="Galan B."/>
            <person name="Garcia J.L."/>
        </authorList>
    </citation>
    <scope>NUCLEOTIDE SEQUENCE [LARGE SCALE GENOMIC DNA]</scope>
    <source>
        <strain evidence="2 3">PMA22</strain>
    </source>
</reference>
<name>A0A7M1KLU1_9PSED</name>
<protein>
    <recommendedName>
        <fullName evidence="4">Sugar-binding protein</fullName>
    </recommendedName>
</protein>
<organism evidence="2 3">
    <name type="scientific">Pseudomonas poae</name>
    <dbReference type="NCBI Taxonomy" id="200451"/>
    <lineage>
        <taxon>Bacteria</taxon>
        <taxon>Pseudomonadati</taxon>
        <taxon>Pseudomonadota</taxon>
        <taxon>Gammaproteobacteria</taxon>
        <taxon>Pseudomonadales</taxon>
        <taxon>Pseudomonadaceae</taxon>
        <taxon>Pseudomonas</taxon>
    </lineage>
</organism>
<evidence type="ECO:0008006" key="4">
    <source>
        <dbReference type="Google" id="ProtNLM"/>
    </source>
</evidence>
<dbReference type="EMBL" id="CP063073">
    <property type="protein sequence ID" value="QOQ77366.1"/>
    <property type="molecule type" value="Genomic_DNA"/>
</dbReference>
<feature type="compositionally biased region" description="Pro residues" evidence="1">
    <location>
        <begin position="14"/>
        <end position="23"/>
    </location>
</feature>
<evidence type="ECO:0000313" key="2">
    <source>
        <dbReference type="EMBL" id="QOQ77366.1"/>
    </source>
</evidence>
<sequence length="1668" mass="182397">MSRVSNPIAARPQFAPPPPPPPLLSRQKRDDASAPQPEVTTRAGGDNELAMQYMIALNLAGNRMKVDDFDHIPPHSTFGQWWKQLHDAFQSPDVQQWIRATGIDTSTIKLDPKSGQLSYSLERRLDPQRTLHTVGQDDSQWAAISGPILQAARVIGTEFRFAPPVNSTDVPVPWWIVGHFYQEPQNLTLAGMHRRADEISSQQNFKPLDPTRFADLIKSRSEDALQDQQAVLGDIRNRYQAGEALQRLATALSNGSKDVGQIQAELQKTVPLSADGTYFPKGAGESNEVSLTQLLEDHGWDIPTTHEQVVNLANALTTAPPKAATHGDLGGALSWPVPLDQQSQEQLREAIRAGELGGIPLTPFNNVLDYLLNGRPITTQEHRNPRLLIDTLLSSPRGIELGKALEASFAARSVKGSASDWLLAALNVGSTGNAGSAGEATAIEGYQLVSVANHNKHPSAVFEALAAHLVSNGTARSLDTARVHAHLMLASRAPEFLVKDIPKEVGVGTHSWVSFTTAVARIEAKAPGATAAMSYAQIMLAASTAPISEDERQVEYAAQNQAIKEWAIPHGMDYPTTDTALAEVRKEFDAQLRVLSAAAETPDIKMPMTDAIATELMKQALPGVDPKLFDKKCIRSKPSNRHFPGPYSLKDLFRDGRALVGAPPDSNTDWGVGRGFFEFFTGGGISIAADGTPAVWVSSSADVNVNEMLPKLKDLPRPQEQFDADFAKYEDAIKKTTSALFKYGISKLPLEDQQHLQFGEITVRREIDYDRPDLPQRTENGVLLFETKRNINGKLSVMTYAYDRLKGTFTRRPGKTYQERVPSEGWYPAKGKKYDLIKPAGQHPPGITDERPGAQGVPNSFSSDRTHYLIDAVIEDMELPAVRQYAKGASTFETEVPTYKIVGEIALNLIPLRSAIINFKEGKITEGIVDLAFDVFGFVVGLGAAAKAAKALSAGASALSKAAQAVKIIGRAAVGALNPVGGIDDLARGVFQAGGYVVNKTYKGVKQLRAAYSGVNLLELAKKGDVAQGTIKAANGAGSRKVLAQRDEATGQWYDFNPRTKKSTGNPMKNFVPDAPVTTNANSLHAIASDDVVKTASQRYGLAATGRFKVGQETVEGPAVMYQGNWHQYDPLKNRAFGPPLLDFTPTRVAVNGEVITLDPHLTGYEAKYIASDALSTQGTQGNVYVGASKKEYVKVDGLLYESRLKDGQRVILHPKGAGPDIPVKDLGVSGWVPAARADQLLGGASSAPGRWDLGHGRFAVPIDDIHETKNSATPFSLTYEGLNHKVTFDSTAGAWTETQFVYGTDKVQTHFYYWRTGKGQWQRGTFDEFSNAKKLESKLYKLVNISTPLVLGIPKDLKPVPTKLHYFWAGKEIPPKLIETMAHNARQTPGFTSILHVDADSQIIFQQIKAKLQSEVPGITVVNLHEDKAFEPVLNSELYRYYRQGQGKNLAAASDVARYPIMHKHGGAYLDTDDVIQNTITSDPMLAGANDILLGGPTTHWATDNNIFYNTSHFATRPGNPLLLDIIEGQHKRFKENKTYFAANREYGTVGADGVTTYPPAFQIYEKKIFDTVGPNLFNDILKSKRPDMYEAGFDGAYKKVKRVGKKVEGVGPVADIAPEILEGYRRNGITPPDRLANRIQQMKEHYLPLQYRFNIKVGSEHSWAIT</sequence>
<dbReference type="RefSeq" id="WP_197628231.1">
    <property type="nucleotide sequence ID" value="NZ_CP063073.1"/>
</dbReference>
<dbReference type="Proteomes" id="UP000594923">
    <property type="component" value="Chromosome"/>
</dbReference>
<evidence type="ECO:0000256" key="1">
    <source>
        <dbReference type="SAM" id="MobiDB-lite"/>
    </source>
</evidence>
<feature type="region of interest" description="Disordered" evidence="1">
    <location>
        <begin position="1"/>
        <end position="46"/>
    </location>
</feature>
<dbReference type="Pfam" id="PF04488">
    <property type="entry name" value="Gly_transf_sug"/>
    <property type="match status" value="1"/>
</dbReference>
<dbReference type="SUPFAM" id="SSF53448">
    <property type="entry name" value="Nucleotide-diphospho-sugar transferases"/>
    <property type="match status" value="1"/>
</dbReference>
<accession>A0A7M1KLU1</accession>
<proteinExistence type="predicted"/>